<dbReference type="PANTHER" id="PTHR24333:SF8">
    <property type="entry name" value="HOMEOBOX PROTEIN CEH-62"/>
    <property type="match status" value="1"/>
</dbReference>
<keyword evidence="2 5" id="KW-0238">DNA-binding</keyword>
<dbReference type="CDD" id="cd00086">
    <property type="entry name" value="homeodomain"/>
    <property type="match status" value="1"/>
</dbReference>
<dbReference type="AlphaFoldDB" id="A0A8J9ZSZ4"/>
<keyword evidence="10" id="KW-1185">Reference proteome</keyword>
<dbReference type="PRINTS" id="PR00024">
    <property type="entry name" value="HOMEOBOX"/>
</dbReference>
<dbReference type="InterPro" id="IPR020479">
    <property type="entry name" value="HD_metazoa"/>
</dbReference>
<dbReference type="GO" id="GO:0003677">
    <property type="term" value="F:DNA binding"/>
    <property type="evidence" value="ECO:0007669"/>
    <property type="project" value="UniProtKB-UniRule"/>
</dbReference>
<dbReference type="SMART" id="SM00389">
    <property type="entry name" value="HOX"/>
    <property type="match status" value="1"/>
</dbReference>
<reference evidence="9" key="1">
    <citation type="submission" date="2022-01" db="EMBL/GenBank/DDBJ databases">
        <authorList>
            <person name="Braso-Vives M."/>
        </authorList>
    </citation>
    <scope>NUCLEOTIDE SEQUENCE</scope>
</reference>
<dbReference type="OrthoDB" id="6159439at2759"/>
<evidence type="ECO:0000256" key="3">
    <source>
        <dbReference type="ARBA" id="ARBA00023155"/>
    </source>
</evidence>
<feature type="region of interest" description="Disordered" evidence="7">
    <location>
        <begin position="153"/>
        <end position="204"/>
    </location>
</feature>
<accession>A0A8J9ZSZ4</accession>
<evidence type="ECO:0000256" key="4">
    <source>
        <dbReference type="ARBA" id="ARBA00023242"/>
    </source>
</evidence>
<feature type="compositionally biased region" description="Basic and acidic residues" evidence="7">
    <location>
        <begin position="176"/>
        <end position="190"/>
    </location>
</feature>
<organism evidence="9 10">
    <name type="scientific">Branchiostoma lanceolatum</name>
    <name type="common">Common lancelet</name>
    <name type="synonym">Amphioxus lanceolatum</name>
    <dbReference type="NCBI Taxonomy" id="7740"/>
    <lineage>
        <taxon>Eukaryota</taxon>
        <taxon>Metazoa</taxon>
        <taxon>Chordata</taxon>
        <taxon>Cephalochordata</taxon>
        <taxon>Leptocardii</taxon>
        <taxon>Amphioxiformes</taxon>
        <taxon>Branchiostomatidae</taxon>
        <taxon>Branchiostoma</taxon>
    </lineage>
</organism>
<protein>
    <submittedName>
        <fullName evidence="9">BSX protein</fullName>
    </submittedName>
</protein>
<dbReference type="Proteomes" id="UP000838412">
    <property type="component" value="Chromosome 4"/>
</dbReference>
<dbReference type="SUPFAM" id="SSF46689">
    <property type="entry name" value="Homeodomain-like"/>
    <property type="match status" value="1"/>
</dbReference>
<dbReference type="InterPro" id="IPR050848">
    <property type="entry name" value="Homeobox_TF"/>
</dbReference>
<evidence type="ECO:0000256" key="1">
    <source>
        <dbReference type="ARBA" id="ARBA00004123"/>
    </source>
</evidence>
<dbReference type="PANTHER" id="PTHR24333">
    <property type="entry name" value="HOMEO BOX HB9 LIKE A-RELATED"/>
    <property type="match status" value="1"/>
</dbReference>
<dbReference type="GO" id="GO:0005634">
    <property type="term" value="C:nucleus"/>
    <property type="evidence" value="ECO:0007669"/>
    <property type="project" value="UniProtKB-SubCell"/>
</dbReference>
<sequence>MFSQSQSGNTTAFLIENILFDKHKDCPRHGELVVPQPTRNSLVEVGFPGVLAPAPSAFLPHGFHPYLHKPGLHSHYLLHSHGIPMSPLYHNGGFPGKPIRRRKARTVFSDSQLNGLEKRFESQKYLSTPERMDLAAALNLTETQVKTWFQNRRMKHKKLQRKRESDRPPSASSADDVARPEHRATIHDNLDICASPEVASDTED</sequence>
<name>A0A8J9ZSZ4_BRALA</name>
<feature type="domain" description="Homeobox" evidence="8">
    <location>
        <begin position="99"/>
        <end position="159"/>
    </location>
</feature>
<evidence type="ECO:0000256" key="6">
    <source>
        <dbReference type="RuleBase" id="RU000682"/>
    </source>
</evidence>
<evidence type="ECO:0000313" key="9">
    <source>
        <dbReference type="EMBL" id="CAH1263014.1"/>
    </source>
</evidence>
<keyword evidence="4 5" id="KW-0539">Nucleus</keyword>
<evidence type="ECO:0000256" key="5">
    <source>
        <dbReference type="PROSITE-ProRule" id="PRU00108"/>
    </source>
</evidence>
<evidence type="ECO:0000256" key="2">
    <source>
        <dbReference type="ARBA" id="ARBA00023125"/>
    </source>
</evidence>
<comment type="subcellular location">
    <subcellularLocation>
        <location evidence="1 5 6">Nucleus</location>
    </subcellularLocation>
</comment>
<proteinExistence type="predicted"/>
<dbReference type="InterPro" id="IPR009057">
    <property type="entry name" value="Homeodomain-like_sf"/>
</dbReference>
<dbReference type="PROSITE" id="PS00027">
    <property type="entry name" value="HOMEOBOX_1"/>
    <property type="match status" value="1"/>
</dbReference>
<dbReference type="GO" id="GO:0000981">
    <property type="term" value="F:DNA-binding transcription factor activity, RNA polymerase II-specific"/>
    <property type="evidence" value="ECO:0007669"/>
    <property type="project" value="InterPro"/>
</dbReference>
<evidence type="ECO:0000313" key="10">
    <source>
        <dbReference type="Proteomes" id="UP000838412"/>
    </source>
</evidence>
<dbReference type="EMBL" id="OV696689">
    <property type="protein sequence ID" value="CAH1263014.1"/>
    <property type="molecule type" value="Genomic_DNA"/>
</dbReference>
<gene>
    <name evidence="9" type="primary">BSX</name>
    <name evidence="9" type="ORF">BLAG_LOCUS17833</name>
</gene>
<evidence type="ECO:0000256" key="7">
    <source>
        <dbReference type="SAM" id="MobiDB-lite"/>
    </source>
</evidence>
<dbReference type="Pfam" id="PF00046">
    <property type="entry name" value="Homeodomain"/>
    <property type="match status" value="1"/>
</dbReference>
<feature type="DNA-binding region" description="Homeobox" evidence="5">
    <location>
        <begin position="101"/>
        <end position="160"/>
    </location>
</feature>
<dbReference type="InterPro" id="IPR001356">
    <property type="entry name" value="HD"/>
</dbReference>
<dbReference type="Gene3D" id="1.10.10.60">
    <property type="entry name" value="Homeodomain-like"/>
    <property type="match status" value="1"/>
</dbReference>
<keyword evidence="3 5" id="KW-0371">Homeobox</keyword>
<evidence type="ECO:0000259" key="8">
    <source>
        <dbReference type="PROSITE" id="PS50071"/>
    </source>
</evidence>
<dbReference type="FunFam" id="1.10.10.60:FF:000373">
    <property type="entry name" value="Blast:Brain-specific homeobox protein"/>
    <property type="match status" value="1"/>
</dbReference>
<dbReference type="PROSITE" id="PS50071">
    <property type="entry name" value="HOMEOBOX_2"/>
    <property type="match status" value="1"/>
</dbReference>
<dbReference type="InterPro" id="IPR017970">
    <property type="entry name" value="Homeobox_CS"/>
</dbReference>